<reference evidence="1" key="2">
    <citation type="journal article" date="2021" name="PeerJ">
        <title>Extensive microbial diversity within the chicken gut microbiome revealed by metagenomics and culture.</title>
        <authorList>
            <person name="Gilroy R."/>
            <person name="Ravi A."/>
            <person name="Getino M."/>
            <person name="Pursley I."/>
            <person name="Horton D.L."/>
            <person name="Alikhan N.F."/>
            <person name="Baker D."/>
            <person name="Gharbi K."/>
            <person name="Hall N."/>
            <person name="Watson M."/>
            <person name="Adriaenssens E.M."/>
            <person name="Foster-Nyarko E."/>
            <person name="Jarju S."/>
            <person name="Secka A."/>
            <person name="Antonio M."/>
            <person name="Oren A."/>
            <person name="Chaudhuri R.R."/>
            <person name="La Ragione R."/>
            <person name="Hildebrand F."/>
            <person name="Pallen M.J."/>
        </authorList>
    </citation>
    <scope>NUCLEOTIDE SEQUENCE</scope>
    <source>
        <strain evidence="1">ChiBcolR7-354</strain>
    </source>
</reference>
<organism evidence="1 2">
    <name type="scientific">Candidatus Scatomorpha intestinavium</name>
    <dbReference type="NCBI Taxonomy" id="2840922"/>
    <lineage>
        <taxon>Bacteria</taxon>
        <taxon>Bacillati</taxon>
        <taxon>Bacillota</taxon>
        <taxon>Clostridia</taxon>
        <taxon>Eubacteriales</taxon>
        <taxon>Candidatus Scatomorpha</taxon>
    </lineage>
</organism>
<gene>
    <name evidence="1" type="ORF">IAB77_06240</name>
</gene>
<sequence>MITIFNRAQLCVTQSLEQYGKLTAALDAAGIRYYAKALSRSSPAASAMGTRERAGTFAQNMAYDYFYRIYVRKADLESAGECLRQALR</sequence>
<dbReference type="EMBL" id="DVGA01000062">
    <property type="protein sequence ID" value="HIQ78841.1"/>
    <property type="molecule type" value="Genomic_DNA"/>
</dbReference>
<dbReference type="AlphaFoldDB" id="A0A9D0ZG48"/>
<accession>A0A9D0ZG48</accession>
<proteinExistence type="predicted"/>
<evidence type="ECO:0000313" key="1">
    <source>
        <dbReference type="EMBL" id="HIQ78841.1"/>
    </source>
</evidence>
<comment type="caution">
    <text evidence="1">The sequence shown here is derived from an EMBL/GenBank/DDBJ whole genome shotgun (WGS) entry which is preliminary data.</text>
</comment>
<dbReference type="Proteomes" id="UP000824262">
    <property type="component" value="Unassembled WGS sequence"/>
</dbReference>
<protein>
    <submittedName>
        <fullName evidence="1">Uncharacterized protein</fullName>
    </submittedName>
</protein>
<evidence type="ECO:0000313" key="2">
    <source>
        <dbReference type="Proteomes" id="UP000824262"/>
    </source>
</evidence>
<reference evidence="1" key="1">
    <citation type="submission" date="2020-10" db="EMBL/GenBank/DDBJ databases">
        <authorList>
            <person name="Gilroy R."/>
        </authorList>
    </citation>
    <scope>NUCLEOTIDE SEQUENCE</scope>
    <source>
        <strain evidence="1">ChiBcolR7-354</strain>
    </source>
</reference>
<name>A0A9D0ZG48_9FIRM</name>